<feature type="compositionally biased region" description="Basic residues" evidence="5">
    <location>
        <begin position="79"/>
        <end position="89"/>
    </location>
</feature>
<dbReference type="EMBL" id="JAGHQL010000019">
    <property type="protein sequence ID" value="KAH0544395.1"/>
    <property type="molecule type" value="Genomic_DNA"/>
</dbReference>
<dbReference type="PANTHER" id="PTHR12570">
    <property type="match status" value="1"/>
</dbReference>
<dbReference type="Pfam" id="PF05653">
    <property type="entry name" value="Mg_trans_NIPA"/>
    <property type="match status" value="1"/>
</dbReference>
<feature type="compositionally biased region" description="Basic and acidic residues" evidence="5">
    <location>
        <begin position="459"/>
        <end position="474"/>
    </location>
</feature>
<feature type="region of interest" description="Disordered" evidence="5">
    <location>
        <begin position="719"/>
        <end position="741"/>
    </location>
</feature>
<keyword evidence="8" id="KW-1185">Reference proteome</keyword>
<feature type="compositionally biased region" description="Polar residues" evidence="5">
    <location>
        <begin position="681"/>
        <end position="692"/>
    </location>
</feature>
<feature type="region of interest" description="Disordered" evidence="5">
    <location>
        <begin position="457"/>
        <end position="614"/>
    </location>
</feature>
<dbReference type="OrthoDB" id="165382at2759"/>
<feature type="transmembrane region" description="Helical" evidence="6">
    <location>
        <begin position="182"/>
        <end position="202"/>
    </location>
</feature>
<sequence>MRTPDLLHPPEPVPSAVVSGLALAVLGGHHKDSDGGSTLQRWSSLVGIITAICGNILISFALNIQRYAHIRIQRERVRNVRRSQNRKRWTSGGSSVYGATDDTDVKRNGAGGKQVQKAPRTPSDDYAHNVGEDSDGGATERDPLTESFVSARSYNSNSTMQGSSHTEKASLHSSKIYLRSPYWWAGIILMTIGEAGNFLAYGFAPASIVSPLGVVALISNCVIAPLVLKEPFRMRDFWGVVVAITGAVVVVLSAKNLETKLGPHEIWGAIARWEFETYLGVTITLMLLGMWSSGKYGERTIFIDLGLVALFGGYTALSTKGVASLLSYKFFHIVTFPVSYLLVAVLVSTALLQIKYLNRALQRFDSTQVIPTQFVLFTISVIIGSTVLYRDFEKATADRVIKFVAGCMLTFTGVYLITSDRPTSQDCVEESEADEEGAFGLVGRDGGYHDDIDVLPEGVRTEQKPSHDVIRDDGASEGDGGGGDYDEDISPSRRGPPWASNGDSASPPLRPLHSQSSRSSIPSGSSSLAENPWQTSDTDDPLATPSRPRPRLHGTSSESLPVSGLRTPTGQDQDASLTRSLSQPHQTEAPATPVTPAPRKTLSRMMPGPLSSPLSSLTAVVADELRRGADSLSSPSRKRLGHSLRVPRLSSHVTPKITRSARKTKTSHTVSQDDTVGNEETIASSSQQTTSPVVAEDPGSVNIGEGRVRKLSATLGDFIRRKRAKSGVAEREQSDDEENIR</sequence>
<feature type="transmembrane region" description="Helical" evidence="6">
    <location>
        <begin position="400"/>
        <end position="418"/>
    </location>
</feature>
<feature type="transmembrane region" description="Helical" evidence="6">
    <location>
        <begin position="369"/>
        <end position="388"/>
    </location>
</feature>
<feature type="transmembrane region" description="Helical" evidence="6">
    <location>
        <begin position="300"/>
        <end position="317"/>
    </location>
</feature>
<evidence type="ECO:0000256" key="4">
    <source>
        <dbReference type="ARBA" id="ARBA00023136"/>
    </source>
</evidence>
<evidence type="ECO:0000313" key="7">
    <source>
        <dbReference type="EMBL" id="KAH0544395.1"/>
    </source>
</evidence>
<evidence type="ECO:0000256" key="3">
    <source>
        <dbReference type="ARBA" id="ARBA00022989"/>
    </source>
</evidence>
<dbReference type="Proteomes" id="UP000698800">
    <property type="component" value="Unassembled WGS sequence"/>
</dbReference>
<proteinExistence type="predicted"/>
<feature type="compositionally biased region" description="Low complexity" evidence="5">
    <location>
        <begin position="587"/>
        <end position="614"/>
    </location>
</feature>
<dbReference type="AlphaFoldDB" id="A0A9P8L5A4"/>
<evidence type="ECO:0000256" key="5">
    <source>
        <dbReference type="SAM" id="MobiDB-lite"/>
    </source>
</evidence>
<comment type="caution">
    <text evidence="7">The sequence shown here is derived from an EMBL/GenBank/DDBJ whole genome shotgun (WGS) entry which is preliminary data.</text>
</comment>
<dbReference type="InterPro" id="IPR037185">
    <property type="entry name" value="EmrE-like"/>
</dbReference>
<feature type="transmembrane region" description="Helical" evidence="6">
    <location>
        <begin position="237"/>
        <end position="254"/>
    </location>
</feature>
<protein>
    <submittedName>
        <fullName evidence="7">Uncharacterized protein</fullName>
    </submittedName>
</protein>
<feature type="compositionally biased region" description="Polar residues" evidence="5">
    <location>
        <begin position="554"/>
        <end position="586"/>
    </location>
</feature>
<reference evidence="7" key="1">
    <citation type="submission" date="2021-03" db="EMBL/GenBank/DDBJ databases">
        <title>Comparative genomics and phylogenomic investigation of the class Geoglossomycetes provide insights into ecological specialization and systematics.</title>
        <authorList>
            <person name="Melie T."/>
            <person name="Pirro S."/>
            <person name="Miller A.N."/>
            <person name="Quandt A."/>
        </authorList>
    </citation>
    <scope>NUCLEOTIDE SEQUENCE</scope>
    <source>
        <strain evidence="7">GBOQ0MN5Z8</strain>
    </source>
</reference>
<evidence type="ECO:0000256" key="2">
    <source>
        <dbReference type="ARBA" id="ARBA00022692"/>
    </source>
</evidence>
<feature type="transmembrane region" description="Helical" evidence="6">
    <location>
        <begin position="337"/>
        <end position="357"/>
    </location>
</feature>
<evidence type="ECO:0000313" key="8">
    <source>
        <dbReference type="Proteomes" id="UP000698800"/>
    </source>
</evidence>
<evidence type="ECO:0000256" key="1">
    <source>
        <dbReference type="ARBA" id="ARBA00004141"/>
    </source>
</evidence>
<gene>
    <name evidence="7" type="ORF">FGG08_001421</name>
</gene>
<feature type="compositionally biased region" description="Basic and acidic residues" evidence="5">
    <location>
        <begin position="122"/>
        <end position="131"/>
    </location>
</feature>
<comment type="subcellular location">
    <subcellularLocation>
        <location evidence="1">Membrane</location>
        <topology evidence="1">Multi-pass membrane protein</topology>
    </subcellularLocation>
</comment>
<feature type="transmembrane region" description="Helical" evidence="6">
    <location>
        <begin position="208"/>
        <end position="228"/>
    </location>
</feature>
<accession>A0A9P8L5A4</accession>
<evidence type="ECO:0000256" key="6">
    <source>
        <dbReference type="SAM" id="Phobius"/>
    </source>
</evidence>
<keyword evidence="4 6" id="KW-0472">Membrane</keyword>
<organism evidence="7 8">
    <name type="scientific">Glutinoglossum americanum</name>
    <dbReference type="NCBI Taxonomy" id="1670608"/>
    <lineage>
        <taxon>Eukaryota</taxon>
        <taxon>Fungi</taxon>
        <taxon>Dikarya</taxon>
        <taxon>Ascomycota</taxon>
        <taxon>Pezizomycotina</taxon>
        <taxon>Geoglossomycetes</taxon>
        <taxon>Geoglossales</taxon>
        <taxon>Geoglossaceae</taxon>
        <taxon>Glutinoglossum</taxon>
    </lineage>
</organism>
<name>A0A9P8L5A4_9PEZI</name>
<dbReference type="GO" id="GO:0015095">
    <property type="term" value="F:magnesium ion transmembrane transporter activity"/>
    <property type="evidence" value="ECO:0007669"/>
    <property type="project" value="InterPro"/>
</dbReference>
<feature type="compositionally biased region" description="Low complexity" evidence="5">
    <location>
        <begin position="511"/>
        <end position="528"/>
    </location>
</feature>
<dbReference type="GO" id="GO:0016020">
    <property type="term" value="C:membrane"/>
    <property type="evidence" value="ECO:0007669"/>
    <property type="project" value="UniProtKB-SubCell"/>
</dbReference>
<keyword evidence="3 6" id="KW-1133">Transmembrane helix</keyword>
<dbReference type="SUPFAM" id="SSF103481">
    <property type="entry name" value="Multidrug resistance efflux transporter EmrE"/>
    <property type="match status" value="1"/>
</dbReference>
<dbReference type="PANTHER" id="PTHR12570:SF65">
    <property type="entry name" value="MAGNESIUM TRANSPORTER NIPA9-RELATED"/>
    <property type="match status" value="1"/>
</dbReference>
<feature type="region of interest" description="Disordered" evidence="5">
    <location>
        <begin position="78"/>
        <end position="142"/>
    </location>
</feature>
<dbReference type="InterPro" id="IPR008521">
    <property type="entry name" value="Mg_trans_NIPA"/>
</dbReference>
<feature type="transmembrane region" description="Helical" evidence="6">
    <location>
        <begin position="42"/>
        <end position="64"/>
    </location>
</feature>
<keyword evidence="2 6" id="KW-0812">Transmembrane</keyword>
<feature type="region of interest" description="Disordered" evidence="5">
    <location>
        <begin position="627"/>
        <end position="702"/>
    </location>
</feature>